<evidence type="ECO:0000256" key="3">
    <source>
        <dbReference type="ARBA" id="ARBA00023242"/>
    </source>
</evidence>
<gene>
    <name evidence="5" type="ORF">PICST_32319</name>
</gene>
<dbReference type="OrthoDB" id="419537at2759"/>
<dbReference type="PANTHER" id="PTHR12900:SF0">
    <property type="entry name" value="CHECKPOINT PROTEIN"/>
    <property type="match status" value="1"/>
</dbReference>
<dbReference type="Gene3D" id="3.70.10.10">
    <property type="match status" value="1"/>
</dbReference>
<dbReference type="PIRSF" id="PIRSF011312">
    <property type="entry name" value="Cell_cycle_HUS1"/>
    <property type="match status" value="1"/>
</dbReference>
<dbReference type="GO" id="GO:0000724">
    <property type="term" value="P:double-strand break repair via homologous recombination"/>
    <property type="evidence" value="ECO:0007669"/>
    <property type="project" value="TreeGrafter"/>
</dbReference>
<evidence type="ECO:0000256" key="1">
    <source>
        <dbReference type="ARBA" id="ARBA00004123"/>
    </source>
</evidence>
<dbReference type="GO" id="GO:0031573">
    <property type="term" value="P:mitotic intra-S DNA damage checkpoint signaling"/>
    <property type="evidence" value="ECO:0007669"/>
    <property type="project" value="TreeGrafter"/>
</dbReference>
<dbReference type="OMA" id="EPQVWCK"/>
<keyword evidence="3" id="KW-0539">Nucleus</keyword>
<dbReference type="AlphaFoldDB" id="A3LW20"/>
<sequence>MKLKLRTQNTETLKSTLSLVNPLRKFIVLRFCPEKLYIISVNGQSVTQEPQVWCNLKISSIFDQIEISSLRDDTISLEINLELLLQTLRNFDRANSDGLNIRLQRKDSSGGSGTNTGNGRTASLALFYANVNANSNTINHTFRIPVKILKNTHDMMLLKEPELNDVQLIMKLPNEFVSIYKRMDKFKKTTNNEIITIKASRRQSGFLGFVLEEEGKYRVTISWNDKLNVQRPNLASMDGESLRMSVLRNTTNSDVVDDNDESEDKEITVRLKDWQMASKIVASCKTVVLVITSRDCILHCLLDDSDDVEIIYYISGIRIRNPIDY</sequence>
<keyword evidence="6" id="KW-1185">Reference proteome</keyword>
<evidence type="ECO:0000313" key="6">
    <source>
        <dbReference type="Proteomes" id="UP000002258"/>
    </source>
</evidence>
<evidence type="ECO:0000256" key="4">
    <source>
        <dbReference type="PIRNR" id="PIRNR011312"/>
    </source>
</evidence>
<dbReference type="GO" id="GO:0005730">
    <property type="term" value="C:nucleolus"/>
    <property type="evidence" value="ECO:0007669"/>
    <property type="project" value="InterPro"/>
</dbReference>
<name>A3LW20_PICST</name>
<evidence type="ECO:0000313" key="5">
    <source>
        <dbReference type="EMBL" id="ABN66885.2"/>
    </source>
</evidence>
<dbReference type="eggNOG" id="ENOG502RA7D">
    <property type="taxonomic scope" value="Eukaryota"/>
</dbReference>
<dbReference type="GO" id="GO:0000723">
    <property type="term" value="P:telomere maintenance"/>
    <property type="evidence" value="ECO:0007669"/>
    <property type="project" value="TreeGrafter"/>
</dbReference>
<dbReference type="Proteomes" id="UP000002258">
    <property type="component" value="Chromosome 5"/>
</dbReference>
<dbReference type="FunCoup" id="A3LW20">
    <property type="interactions" value="200"/>
</dbReference>
<evidence type="ECO:0000256" key="2">
    <source>
        <dbReference type="ARBA" id="ARBA00005563"/>
    </source>
</evidence>
<dbReference type="InterPro" id="IPR007150">
    <property type="entry name" value="HUS1/Mec3"/>
</dbReference>
<dbReference type="RefSeq" id="XP_001384914.2">
    <property type="nucleotide sequence ID" value="XM_001384877.1"/>
</dbReference>
<dbReference type="EMBL" id="CP000499">
    <property type="protein sequence ID" value="ABN66885.2"/>
    <property type="molecule type" value="Genomic_DNA"/>
</dbReference>
<dbReference type="GO" id="GO:0006289">
    <property type="term" value="P:nucleotide-excision repair"/>
    <property type="evidence" value="ECO:0007669"/>
    <property type="project" value="TreeGrafter"/>
</dbReference>
<protein>
    <recommendedName>
        <fullName evidence="4">Checkpoint protein</fullName>
    </recommendedName>
</protein>
<dbReference type="GO" id="GO:0030896">
    <property type="term" value="C:checkpoint clamp complex"/>
    <property type="evidence" value="ECO:0007669"/>
    <property type="project" value="InterPro"/>
</dbReference>
<dbReference type="GeneID" id="4839329"/>
<dbReference type="InterPro" id="IPR016580">
    <property type="entry name" value="HUS1"/>
</dbReference>
<dbReference type="InParanoid" id="A3LW20"/>
<dbReference type="GO" id="GO:0044778">
    <property type="term" value="P:meiotic DNA integrity checkpoint signaling"/>
    <property type="evidence" value="ECO:0007669"/>
    <property type="project" value="TreeGrafter"/>
</dbReference>
<dbReference type="GO" id="GO:0033314">
    <property type="term" value="P:mitotic DNA replication checkpoint signaling"/>
    <property type="evidence" value="ECO:0007669"/>
    <property type="project" value="TreeGrafter"/>
</dbReference>
<proteinExistence type="inferred from homology"/>
<dbReference type="KEGG" id="pic:PICST_32319"/>
<organism evidence="5 6">
    <name type="scientific">Scheffersomyces stipitis (strain ATCC 58785 / CBS 6054 / NBRC 10063 / NRRL Y-11545)</name>
    <name type="common">Yeast</name>
    <name type="synonym">Pichia stipitis</name>
    <dbReference type="NCBI Taxonomy" id="322104"/>
    <lineage>
        <taxon>Eukaryota</taxon>
        <taxon>Fungi</taxon>
        <taxon>Dikarya</taxon>
        <taxon>Ascomycota</taxon>
        <taxon>Saccharomycotina</taxon>
        <taxon>Pichiomycetes</taxon>
        <taxon>Debaryomycetaceae</taxon>
        <taxon>Scheffersomyces</taxon>
    </lineage>
</organism>
<dbReference type="HOGENOM" id="CLU_074844_0_0_1"/>
<dbReference type="STRING" id="322104.A3LW20"/>
<dbReference type="Pfam" id="PF04005">
    <property type="entry name" value="Hus1"/>
    <property type="match status" value="1"/>
</dbReference>
<accession>A3LW20</accession>
<comment type="similarity">
    <text evidence="2 4">Belongs to the HUS1 family.</text>
</comment>
<reference evidence="5 6" key="1">
    <citation type="journal article" date="2007" name="Nat. Biotechnol.">
        <title>Genome sequence of the lignocellulose-bioconverting and xylose-fermenting yeast Pichia stipitis.</title>
        <authorList>
            <person name="Jeffries T.W."/>
            <person name="Grigoriev I.V."/>
            <person name="Grimwood J."/>
            <person name="Laplaza J.M."/>
            <person name="Aerts A."/>
            <person name="Salamov A."/>
            <person name="Schmutz J."/>
            <person name="Lindquist E."/>
            <person name="Dehal P."/>
            <person name="Shapiro H."/>
            <person name="Jin Y.S."/>
            <person name="Passoth V."/>
            <person name="Richardson P.M."/>
        </authorList>
    </citation>
    <scope>NUCLEOTIDE SEQUENCE [LARGE SCALE GENOMIC DNA]</scope>
    <source>
        <strain evidence="6">ATCC 58785 / CBS 6054 / NBRC 10063 / NRRL Y-11545</strain>
    </source>
</reference>
<comment type="subcellular location">
    <subcellularLocation>
        <location evidence="1">Nucleus</location>
    </subcellularLocation>
</comment>
<dbReference type="PANTHER" id="PTHR12900">
    <property type="entry name" value="MITOTIC AND DNA DAMAGE CHECKPOINT PROTEIN HUS1"/>
    <property type="match status" value="1"/>
</dbReference>
<dbReference type="GO" id="GO:0035861">
    <property type="term" value="C:site of double-strand break"/>
    <property type="evidence" value="ECO:0007669"/>
    <property type="project" value="TreeGrafter"/>
</dbReference>